<proteinExistence type="predicted"/>
<keyword evidence="1" id="KW-1133">Transmembrane helix</keyword>
<evidence type="ECO:0000313" key="2">
    <source>
        <dbReference type="EMBL" id="OGL88468.1"/>
    </source>
</evidence>
<organism evidence="2 3">
    <name type="scientific">Candidatus Uhrbacteria bacterium RIFCSPLOWO2_02_FULL_49_11</name>
    <dbReference type="NCBI Taxonomy" id="1802409"/>
    <lineage>
        <taxon>Bacteria</taxon>
        <taxon>Candidatus Uhriibacteriota</taxon>
    </lineage>
</organism>
<reference evidence="2 3" key="1">
    <citation type="journal article" date="2016" name="Nat. Commun.">
        <title>Thousands of microbial genomes shed light on interconnected biogeochemical processes in an aquifer system.</title>
        <authorList>
            <person name="Anantharaman K."/>
            <person name="Brown C.T."/>
            <person name="Hug L.A."/>
            <person name="Sharon I."/>
            <person name="Castelle C.J."/>
            <person name="Probst A.J."/>
            <person name="Thomas B.C."/>
            <person name="Singh A."/>
            <person name="Wilkins M.J."/>
            <person name="Karaoz U."/>
            <person name="Brodie E.L."/>
            <person name="Williams K.H."/>
            <person name="Hubbard S.S."/>
            <person name="Banfield J.F."/>
        </authorList>
    </citation>
    <scope>NUCLEOTIDE SEQUENCE [LARGE SCALE GENOMIC DNA]</scope>
</reference>
<dbReference type="AlphaFoldDB" id="A0A1F7VEC0"/>
<evidence type="ECO:0000256" key="1">
    <source>
        <dbReference type="SAM" id="Phobius"/>
    </source>
</evidence>
<comment type="caution">
    <text evidence="2">The sequence shown here is derived from an EMBL/GenBank/DDBJ whole genome shotgun (WGS) entry which is preliminary data.</text>
</comment>
<evidence type="ECO:0000313" key="3">
    <source>
        <dbReference type="Proteomes" id="UP000178264"/>
    </source>
</evidence>
<dbReference type="EMBL" id="MGER01000029">
    <property type="protein sequence ID" value="OGL88468.1"/>
    <property type="molecule type" value="Genomic_DNA"/>
</dbReference>
<feature type="transmembrane region" description="Helical" evidence="1">
    <location>
        <begin position="57"/>
        <end position="78"/>
    </location>
</feature>
<accession>A0A1F7VEC0</accession>
<name>A0A1F7VEC0_9BACT</name>
<gene>
    <name evidence="2" type="ORF">A3I42_03270</name>
</gene>
<keyword evidence="1" id="KW-0812">Transmembrane</keyword>
<sequence length="100" mass="11307">MDLYIISRKIHRIAALIIAVFILLMAGTGVTLKYNAFVAVNLPSINLGLMRYLHNNLSPWFAIALTTMMMSGLIMYFYPLVRRKKIQDTTASTISNNDQP</sequence>
<protein>
    <submittedName>
        <fullName evidence="2">Uncharacterized protein</fullName>
    </submittedName>
</protein>
<feature type="transmembrane region" description="Helical" evidence="1">
    <location>
        <begin position="12"/>
        <end position="37"/>
    </location>
</feature>
<dbReference type="Proteomes" id="UP000178264">
    <property type="component" value="Unassembled WGS sequence"/>
</dbReference>
<keyword evidence="1" id="KW-0472">Membrane</keyword>